<feature type="domain" description="AIG1-type G" evidence="5">
    <location>
        <begin position="159"/>
        <end position="363"/>
    </location>
</feature>
<feature type="region of interest" description="Disordered" evidence="4">
    <location>
        <begin position="1"/>
        <end position="34"/>
    </location>
</feature>
<dbReference type="PANTHER" id="PTHR10903:SF62">
    <property type="entry name" value="GTPASE IMAP FAMILY MEMBER 4-LIKE-RELATED"/>
    <property type="match status" value="1"/>
</dbReference>
<evidence type="ECO:0000256" key="2">
    <source>
        <dbReference type="ARBA" id="ARBA00022741"/>
    </source>
</evidence>
<keyword evidence="3" id="KW-0342">GTP-binding</keyword>
<dbReference type="CDD" id="cd01852">
    <property type="entry name" value="AIG1"/>
    <property type="match status" value="1"/>
</dbReference>
<dbReference type="GO" id="GO:0005525">
    <property type="term" value="F:GTP binding"/>
    <property type="evidence" value="ECO:0007669"/>
    <property type="project" value="UniProtKB-KW"/>
</dbReference>
<dbReference type="Pfam" id="PF04548">
    <property type="entry name" value="AIG1"/>
    <property type="match status" value="1"/>
</dbReference>
<accession>A0A3B4T6T7</accession>
<evidence type="ECO:0000256" key="4">
    <source>
        <dbReference type="SAM" id="MobiDB-lite"/>
    </source>
</evidence>
<keyword evidence="7" id="KW-1185">Reference proteome</keyword>
<evidence type="ECO:0000256" key="1">
    <source>
        <dbReference type="ARBA" id="ARBA00008535"/>
    </source>
</evidence>
<proteinExistence type="inferred from homology"/>
<dbReference type="PANTHER" id="PTHR10903">
    <property type="entry name" value="GTPASE, IMAP FAMILY MEMBER-RELATED"/>
    <property type="match status" value="1"/>
</dbReference>
<dbReference type="FunFam" id="3.40.50.300:FF:000366">
    <property type="entry name" value="GTPase, IMAP family member 2"/>
    <property type="match status" value="1"/>
</dbReference>
<dbReference type="PROSITE" id="PS51720">
    <property type="entry name" value="G_AIG1"/>
    <property type="match status" value="1"/>
</dbReference>
<feature type="compositionally biased region" description="Basic and acidic residues" evidence="4">
    <location>
        <begin position="448"/>
        <end position="466"/>
    </location>
</feature>
<sequence>MVNKEMAPAVEGEMQNEKVHIRQPSGNTSQEEISNGTNNILKNMCIKLTGPAAESLGEAFIGPAVVVLQDIMGAGRGAEKGMVEAEDTANSAEEEKENIINRIVRGALMQTPPGQGGEGRGAQITERDGATSGVKPVSVPPTRIVIAGTAGAGKTIKVLKQYRIILLGKTGAGKSSLANTIFGEDAFKINHTPSECQAESKSVHGRRITLVDTPGFFDTDRHEEEVKSGILRCITECAPGPHAFLIVVKVEKFCKQEQDVINKICQTFSEEALKYAVVVFTHGDQLPEGTNIEEFVDQNKCLSDLVKKCGGRCHVVTNKYCKNQQGDYRSNQFQVAELLNTIDKIVMENKGGCYTNKMLQAVERGIEEKGIRSSVGKMPQGDTGYTPNNSVSKNMWIKLTGPAAESMAEAFLSPAVIVLQETVEGEAEKGEDEDKVEEEVEEVEEVEEKEKEKEKEKETKKEEQKTVHKGKKEAGNGSGFGNFWRSVLGFFSGLGGALIIPGLGVGGAAVAVFTGGVAALVGGVIAAVVGVWGVIKIISLFLWLKRIYDQLNNLWKNLKKYSGTILLVVVFCSLLLLAFGNLHLWLVLLLLLFVLSVLFLQL</sequence>
<dbReference type="Ensembl" id="ENSSDUT00000001824.1">
    <property type="protein sequence ID" value="ENSSDUP00000001764.1"/>
    <property type="gene ID" value="ENSSDUG00000001398.1"/>
</dbReference>
<protein>
    <recommendedName>
        <fullName evidence="5">AIG1-type G domain-containing protein</fullName>
    </recommendedName>
</protein>
<dbReference type="InterPro" id="IPR027417">
    <property type="entry name" value="P-loop_NTPase"/>
</dbReference>
<evidence type="ECO:0000313" key="6">
    <source>
        <dbReference type="Ensembl" id="ENSSDUP00000001770.1"/>
    </source>
</evidence>
<evidence type="ECO:0000313" key="7">
    <source>
        <dbReference type="Proteomes" id="UP000261420"/>
    </source>
</evidence>
<reference evidence="6" key="1">
    <citation type="submission" date="2025-05" db="UniProtKB">
        <authorList>
            <consortium name="Ensembl"/>
        </authorList>
    </citation>
    <scope>IDENTIFICATION</scope>
</reference>
<feature type="region of interest" description="Disordered" evidence="4">
    <location>
        <begin position="424"/>
        <end position="473"/>
    </location>
</feature>
<dbReference type="STRING" id="41447.ENSSDUP00000001764"/>
<evidence type="ECO:0000256" key="3">
    <source>
        <dbReference type="ARBA" id="ARBA00023134"/>
    </source>
</evidence>
<dbReference type="OMA" id="CHSTDNK"/>
<dbReference type="AlphaFoldDB" id="A0A3B4T6T7"/>
<dbReference type="InterPro" id="IPR006703">
    <property type="entry name" value="G_AIG1"/>
</dbReference>
<feature type="compositionally biased region" description="Polar residues" evidence="4">
    <location>
        <begin position="24"/>
        <end position="34"/>
    </location>
</feature>
<dbReference type="Proteomes" id="UP000261420">
    <property type="component" value="Unplaced"/>
</dbReference>
<name>A0A3B4T6T7_SERDU</name>
<dbReference type="SUPFAM" id="SSF52540">
    <property type="entry name" value="P-loop containing nucleoside triphosphate hydrolases"/>
    <property type="match status" value="1"/>
</dbReference>
<dbReference type="Gene3D" id="3.40.50.300">
    <property type="entry name" value="P-loop containing nucleotide triphosphate hydrolases"/>
    <property type="match status" value="1"/>
</dbReference>
<organism evidence="6 7">
    <name type="scientific">Seriola dumerili</name>
    <name type="common">Greater amberjack</name>
    <name type="synonym">Caranx dumerili</name>
    <dbReference type="NCBI Taxonomy" id="41447"/>
    <lineage>
        <taxon>Eukaryota</taxon>
        <taxon>Metazoa</taxon>
        <taxon>Chordata</taxon>
        <taxon>Craniata</taxon>
        <taxon>Vertebrata</taxon>
        <taxon>Euteleostomi</taxon>
        <taxon>Actinopterygii</taxon>
        <taxon>Neopterygii</taxon>
        <taxon>Teleostei</taxon>
        <taxon>Neoteleostei</taxon>
        <taxon>Acanthomorphata</taxon>
        <taxon>Carangaria</taxon>
        <taxon>Carangiformes</taxon>
        <taxon>Carangidae</taxon>
        <taxon>Seriola</taxon>
    </lineage>
</organism>
<comment type="similarity">
    <text evidence="1">Belongs to the TRAFAC class TrmE-Era-EngA-EngB-Septin-like GTPase superfamily. AIG1/Toc34/Toc159-like paraseptin GTPase family. IAN subfamily.</text>
</comment>
<evidence type="ECO:0000259" key="5">
    <source>
        <dbReference type="PROSITE" id="PS51720"/>
    </source>
</evidence>
<dbReference type="GeneTree" id="ENSGT01150000286992"/>
<feature type="compositionally biased region" description="Acidic residues" evidence="4">
    <location>
        <begin position="424"/>
        <end position="447"/>
    </location>
</feature>
<keyword evidence="2" id="KW-0547">Nucleotide-binding</keyword>
<dbReference type="Ensembl" id="ENSSDUT00000001831.1">
    <property type="protein sequence ID" value="ENSSDUP00000001770.1"/>
    <property type="gene ID" value="ENSSDUG00000001398.1"/>
</dbReference>
<dbReference type="InterPro" id="IPR045058">
    <property type="entry name" value="GIMA/IAN/Toc"/>
</dbReference>